<proteinExistence type="predicted"/>
<dbReference type="HOGENOM" id="CLU_134528_0_0_1"/>
<organism evidence="2 3">
    <name type="scientific">Fibroporia radiculosa</name>
    <dbReference type="NCBI Taxonomy" id="599839"/>
    <lineage>
        <taxon>Eukaryota</taxon>
        <taxon>Fungi</taxon>
        <taxon>Dikarya</taxon>
        <taxon>Basidiomycota</taxon>
        <taxon>Agaricomycotina</taxon>
        <taxon>Agaricomycetes</taxon>
        <taxon>Polyporales</taxon>
        <taxon>Fibroporiaceae</taxon>
        <taxon>Fibroporia</taxon>
    </lineage>
</organism>
<sequence length="159" mass="17308">MPRRPAPSPLRLVQGPLPLRGKPKHTLPSLPRPVFHPPARLSQGPVPRERTHALTSPPDDAENHLSRLDVTPLALLSLEGAMSPTSSIGGHSDGMRSRTSLESSRSSGERSRSSSPPPEREIRIQGPWVKHARSFSLPIDINTIVVPPQPVAINPLPVW</sequence>
<evidence type="ECO:0000256" key="1">
    <source>
        <dbReference type="SAM" id="MobiDB-lite"/>
    </source>
</evidence>
<dbReference type="InParanoid" id="J4GRZ9"/>
<gene>
    <name evidence="2" type="ORF">FIBRA_05994</name>
</gene>
<name>J4GRZ9_9APHY</name>
<feature type="region of interest" description="Disordered" evidence="1">
    <location>
        <begin position="1"/>
        <end position="68"/>
    </location>
</feature>
<feature type="compositionally biased region" description="Basic and acidic residues" evidence="1">
    <location>
        <begin position="107"/>
        <end position="123"/>
    </location>
</feature>
<protein>
    <submittedName>
        <fullName evidence="2">Uncharacterized protein</fullName>
    </submittedName>
</protein>
<dbReference type="EMBL" id="HE797130">
    <property type="protein sequence ID" value="CCM03845.1"/>
    <property type="molecule type" value="Genomic_DNA"/>
</dbReference>
<dbReference type="AlphaFoldDB" id="J4GRZ9"/>
<feature type="region of interest" description="Disordered" evidence="1">
    <location>
        <begin position="81"/>
        <end position="126"/>
    </location>
</feature>
<accession>J4GRZ9</accession>
<feature type="compositionally biased region" description="Low complexity" evidence="1">
    <location>
        <begin position="97"/>
        <end position="106"/>
    </location>
</feature>
<dbReference type="GeneID" id="24098756"/>
<dbReference type="Proteomes" id="UP000006352">
    <property type="component" value="Unassembled WGS sequence"/>
</dbReference>
<dbReference type="OrthoDB" id="3165590at2759"/>
<evidence type="ECO:0000313" key="2">
    <source>
        <dbReference type="EMBL" id="CCM03845.1"/>
    </source>
</evidence>
<evidence type="ECO:0000313" key="3">
    <source>
        <dbReference type="Proteomes" id="UP000006352"/>
    </source>
</evidence>
<reference evidence="2 3" key="1">
    <citation type="journal article" date="2012" name="Appl. Environ. Microbiol.">
        <title>Short-read sequencing for genomic analysis of the brown rot fungus Fibroporia radiculosa.</title>
        <authorList>
            <person name="Tang J.D."/>
            <person name="Perkins A.D."/>
            <person name="Sonstegard T.S."/>
            <person name="Schroeder S.G."/>
            <person name="Burgess S.C."/>
            <person name="Diehl S.V."/>
        </authorList>
    </citation>
    <scope>NUCLEOTIDE SEQUENCE [LARGE SCALE GENOMIC DNA]</scope>
    <source>
        <strain evidence="2 3">TFFH 294</strain>
    </source>
</reference>
<keyword evidence="3" id="KW-1185">Reference proteome</keyword>
<dbReference type="RefSeq" id="XP_012183128.1">
    <property type="nucleotide sequence ID" value="XM_012327738.1"/>
</dbReference>